<feature type="region of interest" description="Disordered" evidence="1">
    <location>
        <begin position="45"/>
        <end position="90"/>
    </location>
</feature>
<feature type="compositionally biased region" description="Acidic residues" evidence="1">
    <location>
        <begin position="275"/>
        <end position="290"/>
    </location>
</feature>
<feature type="region of interest" description="Disordered" evidence="1">
    <location>
        <begin position="1"/>
        <end position="25"/>
    </location>
</feature>
<evidence type="ECO:0008006" key="4">
    <source>
        <dbReference type="Google" id="ProtNLM"/>
    </source>
</evidence>
<keyword evidence="3" id="KW-1185">Reference proteome</keyword>
<evidence type="ECO:0000313" key="3">
    <source>
        <dbReference type="Proteomes" id="UP000613401"/>
    </source>
</evidence>
<dbReference type="RefSeq" id="XP_045270842.1">
    <property type="nucleotide sequence ID" value="XM_045414264.1"/>
</dbReference>
<evidence type="ECO:0000313" key="2">
    <source>
        <dbReference type="EMBL" id="KAF3811683.1"/>
    </source>
</evidence>
<feature type="compositionally biased region" description="Basic and acidic residues" evidence="1">
    <location>
        <begin position="129"/>
        <end position="143"/>
    </location>
</feature>
<feature type="compositionally biased region" description="Polar residues" evidence="1">
    <location>
        <begin position="249"/>
        <end position="265"/>
    </location>
</feature>
<feature type="region of interest" description="Disordered" evidence="1">
    <location>
        <begin position="247"/>
        <end position="303"/>
    </location>
</feature>
<name>A0A8H4FRA2_COLGL</name>
<feature type="compositionally biased region" description="Polar residues" evidence="1">
    <location>
        <begin position="48"/>
        <end position="66"/>
    </location>
</feature>
<dbReference type="GeneID" id="69021543"/>
<accession>A0A8H4FRA2</accession>
<feature type="compositionally biased region" description="Polar residues" evidence="1">
    <location>
        <begin position="144"/>
        <end position="158"/>
    </location>
</feature>
<reference evidence="2" key="2">
    <citation type="submission" date="2020-03" db="EMBL/GenBank/DDBJ databases">
        <authorList>
            <person name="Fu F.-F."/>
            <person name="Chen J."/>
        </authorList>
    </citation>
    <scope>NUCLEOTIDE SEQUENCE</scope>
    <source>
        <strain evidence="2">Lc1</strain>
    </source>
</reference>
<feature type="compositionally biased region" description="Polar residues" evidence="1">
    <location>
        <begin position="80"/>
        <end position="90"/>
    </location>
</feature>
<dbReference type="Proteomes" id="UP000613401">
    <property type="component" value="Unassembled WGS sequence"/>
</dbReference>
<gene>
    <name evidence="2" type="ORF">GCG54_00014430</name>
</gene>
<feature type="compositionally biased region" description="Basic and acidic residues" evidence="1">
    <location>
        <begin position="385"/>
        <end position="401"/>
    </location>
</feature>
<dbReference type="AlphaFoldDB" id="A0A8H4FRA2"/>
<evidence type="ECO:0000256" key="1">
    <source>
        <dbReference type="SAM" id="MobiDB-lite"/>
    </source>
</evidence>
<dbReference type="PANTHER" id="PTHR38166:SF1">
    <property type="entry name" value="C2H2-TYPE DOMAIN-CONTAINING PROTEIN"/>
    <property type="match status" value="1"/>
</dbReference>
<comment type="caution">
    <text evidence="2">The sequence shown here is derived from an EMBL/GenBank/DDBJ whole genome shotgun (WGS) entry which is preliminary data.</text>
</comment>
<protein>
    <recommendedName>
        <fullName evidence="4">C2H2-type domain-containing protein</fullName>
    </recommendedName>
</protein>
<dbReference type="PANTHER" id="PTHR38166">
    <property type="entry name" value="C2H2-TYPE DOMAIN-CONTAINING PROTEIN-RELATED"/>
    <property type="match status" value="1"/>
</dbReference>
<dbReference type="EMBL" id="WVTB01000006">
    <property type="protein sequence ID" value="KAF3811683.1"/>
    <property type="molecule type" value="Genomic_DNA"/>
</dbReference>
<feature type="region of interest" description="Disordered" evidence="1">
    <location>
        <begin position="666"/>
        <end position="685"/>
    </location>
</feature>
<proteinExistence type="predicted"/>
<organism evidence="2 3">
    <name type="scientific">Colletotrichum gloeosporioides</name>
    <name type="common">Anthracnose fungus</name>
    <name type="synonym">Glomerella cingulata</name>
    <dbReference type="NCBI Taxonomy" id="474922"/>
    <lineage>
        <taxon>Eukaryota</taxon>
        <taxon>Fungi</taxon>
        <taxon>Dikarya</taxon>
        <taxon>Ascomycota</taxon>
        <taxon>Pezizomycotina</taxon>
        <taxon>Sordariomycetes</taxon>
        <taxon>Hypocreomycetidae</taxon>
        <taxon>Glomerellales</taxon>
        <taxon>Glomerellaceae</taxon>
        <taxon>Colletotrichum</taxon>
        <taxon>Colletotrichum gloeosporioides species complex</taxon>
    </lineage>
</organism>
<sequence>MHDDNEAAVEGAASTTGPRDPINLGKSVEALQRLALHRRKPQIDDNRSVGTISTSYSKDHSTTFSAPNLDLHMHSPPATTPTTSRHQSPTRLTFAPSHAMELGLVGIGDHVKALPLGKFTADLPILSRDPHIPESQLSRDDSSTPKQPAPSTDMNITTEASISSEESESDSEMSRSDLDLERAASIALSRCFGVGLNRLSRPVRVIEAFSEFKDQCAEILREEESFSTIDWDDDGFSCYDVEEGADSYGNPTYDKTSNRAQQSEPRTNKRPAEDQGGDDGDDEVEQDPDQDQGPTKKGGNKRRRIGCQEHFSCPFRKRNPWRFNARDFDACANRSYKNMGDLKIHIRAEHGKQSCVYCGQPRMGEDHPPEVCLRNRQSKASPDPKTPDPEDGVDSRKDKSLRSRTSNCKIQTWHQLWKLLFPDDEEIPSHTFDPVIEHHDIAVLGCKRFVLKTAEDVMGLVHQRLGLSVQAQIGVSALQQSLEELIHKRTKDLLQGSRYADYERYRIGEASDMVQIPTPTKGKCVVPVMHNQIGTVLEDGDSPGVIVMRQPSPPGADTMLNNTSAGPKASSSAIRERLIAPKTGQALPPNTSQEIYPAPGAFMHNGSSSTSGGHQVVSLPDLQAGNDFNWADTDAQNWQGFSEDDFVDMGFGNMTTGGFFNIPSMNPDSGADYQPFGGSGNDASA</sequence>
<feature type="region of interest" description="Disordered" evidence="1">
    <location>
        <begin position="129"/>
        <end position="176"/>
    </location>
</feature>
<reference evidence="2" key="1">
    <citation type="journal article" date="2020" name="Phytopathology">
        <title>Genome sequence and comparative analysis of Colletotrichum gloeosporioides isolated from Liriodendron leaves.</title>
        <authorList>
            <person name="Fu F.F."/>
            <person name="Hao Z."/>
            <person name="Wang P."/>
            <person name="Lu Y."/>
            <person name="Xue L.J."/>
            <person name="Wei G."/>
            <person name="Tian Y."/>
            <person name="Baishi H."/>
            <person name="Xu H."/>
            <person name="Shi J."/>
            <person name="Cheng T."/>
            <person name="Wang G."/>
            <person name="Yi Y."/>
            <person name="Chen J."/>
        </authorList>
    </citation>
    <scope>NUCLEOTIDE SEQUENCE</scope>
    <source>
        <strain evidence="2">Lc1</strain>
    </source>
</reference>
<feature type="region of interest" description="Disordered" evidence="1">
    <location>
        <begin position="368"/>
        <end position="404"/>
    </location>
</feature>